<accession>A0A6J5NHA5</accession>
<sequence>MPCYDDRNSPSYVRGEVQAEMQGKVDQLTRWLCSVLGTIESQQNKALKLKDPELQSWWDTHKAWDMARKEAKKEQS</sequence>
<dbReference type="EMBL" id="LR798328">
    <property type="protein sequence ID" value="CAB5223837.1"/>
    <property type="molecule type" value="Genomic_DNA"/>
</dbReference>
<evidence type="ECO:0000313" key="1">
    <source>
        <dbReference type="EMBL" id="CAB4154784.1"/>
    </source>
</evidence>
<gene>
    <name evidence="1" type="ORF">UFOVP652_31</name>
    <name evidence="2" type="ORF">UFOVP734_8</name>
</gene>
<organism evidence="1">
    <name type="scientific">uncultured Caudovirales phage</name>
    <dbReference type="NCBI Taxonomy" id="2100421"/>
    <lineage>
        <taxon>Viruses</taxon>
        <taxon>Duplodnaviria</taxon>
        <taxon>Heunggongvirae</taxon>
        <taxon>Uroviricota</taxon>
        <taxon>Caudoviricetes</taxon>
        <taxon>Peduoviridae</taxon>
        <taxon>Maltschvirus</taxon>
        <taxon>Maltschvirus maltsch</taxon>
    </lineage>
</organism>
<reference evidence="1" key="1">
    <citation type="submission" date="2020-04" db="EMBL/GenBank/DDBJ databases">
        <authorList>
            <person name="Chiriac C."/>
            <person name="Salcher M."/>
            <person name="Ghai R."/>
            <person name="Kavagutti S V."/>
        </authorList>
    </citation>
    <scope>NUCLEOTIDE SEQUENCE</scope>
</reference>
<proteinExistence type="predicted"/>
<protein>
    <submittedName>
        <fullName evidence="1">Uncharacterized protein</fullName>
    </submittedName>
</protein>
<name>A0A6J5NHA5_9CAUD</name>
<evidence type="ECO:0000313" key="2">
    <source>
        <dbReference type="EMBL" id="CAB5223837.1"/>
    </source>
</evidence>
<dbReference type="EMBL" id="LR796617">
    <property type="protein sequence ID" value="CAB4154784.1"/>
    <property type="molecule type" value="Genomic_DNA"/>
</dbReference>